<reference evidence="2" key="2">
    <citation type="submission" date="2021-09" db="EMBL/GenBank/DDBJ databases">
        <authorList>
            <person name="Jia N."/>
            <person name="Wang J."/>
            <person name="Shi W."/>
            <person name="Du L."/>
            <person name="Sun Y."/>
            <person name="Zhan W."/>
            <person name="Jiang J."/>
            <person name="Wang Q."/>
            <person name="Zhang B."/>
            <person name="Ji P."/>
            <person name="Sakyi L.B."/>
            <person name="Cui X."/>
            <person name="Yuan T."/>
            <person name="Jiang B."/>
            <person name="Yang W."/>
            <person name="Lam T.T.-Y."/>
            <person name="Chang Q."/>
            <person name="Ding S."/>
            <person name="Wang X."/>
            <person name="Zhu J."/>
            <person name="Ruan X."/>
            <person name="Zhao L."/>
            <person name="Wei J."/>
            <person name="Que T."/>
            <person name="Du C."/>
            <person name="Cheng J."/>
            <person name="Dai P."/>
            <person name="Han X."/>
            <person name="Huang E."/>
            <person name="Gao Y."/>
            <person name="Liu J."/>
            <person name="Shao H."/>
            <person name="Ye R."/>
            <person name="Li L."/>
            <person name="Wei W."/>
            <person name="Wang X."/>
            <person name="Wang C."/>
            <person name="Huo Q."/>
            <person name="Li W."/>
            <person name="Guo W."/>
            <person name="Chen H."/>
            <person name="Chen S."/>
            <person name="Zhou L."/>
            <person name="Zhou L."/>
            <person name="Ni X."/>
            <person name="Tian J."/>
            <person name="Zhou Y."/>
            <person name="Sheng Y."/>
            <person name="Liu T."/>
            <person name="Pan Y."/>
            <person name="Xia L."/>
            <person name="Li J."/>
            <person name="Zhao F."/>
            <person name="Cao W."/>
        </authorList>
    </citation>
    <scope>NUCLEOTIDE SEQUENCE</scope>
    <source>
        <strain evidence="2">Rmic-2018</strain>
        <tissue evidence="2">Larvae</tissue>
    </source>
</reference>
<dbReference type="AlphaFoldDB" id="A0A9J6D1T6"/>
<keyword evidence="3" id="KW-1185">Reference proteome</keyword>
<name>A0A9J6D1T6_RHIMP</name>
<reference evidence="2" key="1">
    <citation type="journal article" date="2020" name="Cell">
        <title>Large-Scale Comparative Analyses of Tick Genomes Elucidate Their Genetic Diversity and Vector Capacities.</title>
        <authorList>
            <consortium name="Tick Genome and Microbiome Consortium (TIGMIC)"/>
            <person name="Jia N."/>
            <person name="Wang J."/>
            <person name="Shi W."/>
            <person name="Du L."/>
            <person name="Sun Y."/>
            <person name="Zhan W."/>
            <person name="Jiang J.F."/>
            <person name="Wang Q."/>
            <person name="Zhang B."/>
            <person name="Ji P."/>
            <person name="Bell-Sakyi L."/>
            <person name="Cui X.M."/>
            <person name="Yuan T.T."/>
            <person name="Jiang B.G."/>
            <person name="Yang W.F."/>
            <person name="Lam T.T."/>
            <person name="Chang Q.C."/>
            <person name="Ding S.J."/>
            <person name="Wang X.J."/>
            <person name="Zhu J.G."/>
            <person name="Ruan X.D."/>
            <person name="Zhao L."/>
            <person name="Wei J.T."/>
            <person name="Ye R.Z."/>
            <person name="Que T.C."/>
            <person name="Du C.H."/>
            <person name="Zhou Y.H."/>
            <person name="Cheng J.X."/>
            <person name="Dai P.F."/>
            <person name="Guo W.B."/>
            <person name="Han X.H."/>
            <person name="Huang E.J."/>
            <person name="Li L.F."/>
            <person name="Wei W."/>
            <person name="Gao Y.C."/>
            <person name="Liu J.Z."/>
            <person name="Shao H.Z."/>
            <person name="Wang X."/>
            <person name="Wang C.C."/>
            <person name="Yang T.C."/>
            <person name="Huo Q.B."/>
            <person name="Li W."/>
            <person name="Chen H.Y."/>
            <person name="Chen S.E."/>
            <person name="Zhou L.G."/>
            <person name="Ni X.B."/>
            <person name="Tian J.H."/>
            <person name="Sheng Y."/>
            <person name="Liu T."/>
            <person name="Pan Y.S."/>
            <person name="Xia L.Y."/>
            <person name="Li J."/>
            <person name="Zhao F."/>
            <person name="Cao W.C."/>
        </authorList>
    </citation>
    <scope>NUCLEOTIDE SEQUENCE</scope>
    <source>
        <strain evidence="2">Rmic-2018</strain>
    </source>
</reference>
<evidence type="ECO:0000313" key="2">
    <source>
        <dbReference type="EMBL" id="KAH7985141.1"/>
    </source>
</evidence>
<proteinExistence type="predicted"/>
<evidence type="ECO:0000256" key="1">
    <source>
        <dbReference type="SAM" id="MobiDB-lite"/>
    </source>
</evidence>
<protein>
    <submittedName>
        <fullName evidence="2">Uncharacterized protein</fullName>
    </submittedName>
</protein>
<sequence length="174" mass="17869">MTPSGNGAENPLGKLVVSCCPGWSRGGGLAGEKPLRAGLFSRGGAIVVCGERGPPGCALPTAGRTPRRTRVKGNKHDFESGSGGEPARLFGDGTREFIPRRARKVRHPVQAPWASPGCREARTMTPSGNGAENPLGKLVVSCCPGWSRGGGLAGEKPLRAGLFSRGGAIVVCGE</sequence>
<comment type="caution">
    <text evidence="2">The sequence shown here is derived from an EMBL/GenBank/DDBJ whole genome shotgun (WGS) entry which is preliminary data.</text>
</comment>
<accession>A0A9J6D1T6</accession>
<organism evidence="2 3">
    <name type="scientific">Rhipicephalus microplus</name>
    <name type="common">Cattle tick</name>
    <name type="synonym">Boophilus microplus</name>
    <dbReference type="NCBI Taxonomy" id="6941"/>
    <lineage>
        <taxon>Eukaryota</taxon>
        <taxon>Metazoa</taxon>
        <taxon>Ecdysozoa</taxon>
        <taxon>Arthropoda</taxon>
        <taxon>Chelicerata</taxon>
        <taxon>Arachnida</taxon>
        <taxon>Acari</taxon>
        <taxon>Parasitiformes</taxon>
        <taxon>Ixodida</taxon>
        <taxon>Ixodoidea</taxon>
        <taxon>Ixodidae</taxon>
        <taxon>Rhipicephalinae</taxon>
        <taxon>Rhipicephalus</taxon>
        <taxon>Boophilus</taxon>
    </lineage>
</organism>
<evidence type="ECO:0000313" key="3">
    <source>
        <dbReference type="Proteomes" id="UP000821866"/>
    </source>
</evidence>
<feature type="region of interest" description="Disordered" evidence="1">
    <location>
        <begin position="58"/>
        <end position="92"/>
    </location>
</feature>
<gene>
    <name evidence="2" type="ORF">HPB51_026867</name>
</gene>
<dbReference type="EMBL" id="JABSTU010001985">
    <property type="protein sequence ID" value="KAH7985141.1"/>
    <property type="molecule type" value="Genomic_DNA"/>
</dbReference>
<feature type="region of interest" description="Disordered" evidence="1">
    <location>
        <begin position="104"/>
        <end position="130"/>
    </location>
</feature>
<dbReference type="Proteomes" id="UP000821866">
    <property type="component" value="Unassembled WGS sequence"/>
</dbReference>